<dbReference type="PROSITE" id="PS50048">
    <property type="entry name" value="ZN2_CY6_FUNGAL_2"/>
    <property type="match status" value="1"/>
</dbReference>
<reference evidence="3" key="1">
    <citation type="submission" date="2021-06" db="EMBL/GenBank/DDBJ databases">
        <authorList>
            <person name="Kallberg Y."/>
            <person name="Tangrot J."/>
            <person name="Rosling A."/>
        </authorList>
    </citation>
    <scope>NUCLEOTIDE SEQUENCE</scope>
    <source>
        <strain evidence="3">FL966</strain>
    </source>
</reference>
<dbReference type="OrthoDB" id="39175at2759"/>
<dbReference type="Gene3D" id="4.10.240.10">
    <property type="entry name" value="Zn(2)-C6 fungal-type DNA-binding domain"/>
    <property type="match status" value="1"/>
</dbReference>
<evidence type="ECO:0000259" key="2">
    <source>
        <dbReference type="PROSITE" id="PS50048"/>
    </source>
</evidence>
<proteinExistence type="predicted"/>
<evidence type="ECO:0000313" key="3">
    <source>
        <dbReference type="EMBL" id="CAG8501573.1"/>
    </source>
</evidence>
<dbReference type="GO" id="GO:0000981">
    <property type="term" value="F:DNA-binding transcription factor activity, RNA polymerase II-specific"/>
    <property type="evidence" value="ECO:0007669"/>
    <property type="project" value="InterPro"/>
</dbReference>
<feature type="region of interest" description="Disordered" evidence="1">
    <location>
        <begin position="49"/>
        <end position="94"/>
    </location>
</feature>
<dbReference type="Proteomes" id="UP000789759">
    <property type="component" value="Unassembled WGS sequence"/>
</dbReference>
<dbReference type="CDD" id="cd00067">
    <property type="entry name" value="GAL4"/>
    <property type="match status" value="1"/>
</dbReference>
<evidence type="ECO:0000313" key="4">
    <source>
        <dbReference type="Proteomes" id="UP000789759"/>
    </source>
</evidence>
<dbReference type="EMBL" id="CAJVQA010001078">
    <property type="protein sequence ID" value="CAG8501573.1"/>
    <property type="molecule type" value="Genomic_DNA"/>
</dbReference>
<comment type="caution">
    <text evidence="3">The sequence shown here is derived from an EMBL/GenBank/DDBJ whole genome shotgun (WGS) entry which is preliminary data.</text>
</comment>
<dbReference type="InterPro" id="IPR036864">
    <property type="entry name" value="Zn2-C6_fun-type_DNA-bd_sf"/>
</dbReference>
<dbReference type="Pfam" id="PF00172">
    <property type="entry name" value="Zn_clus"/>
    <property type="match status" value="1"/>
</dbReference>
<feature type="compositionally biased region" description="Basic residues" evidence="1">
    <location>
        <begin position="56"/>
        <end position="74"/>
    </location>
</feature>
<feature type="compositionally biased region" description="Low complexity" evidence="1">
    <location>
        <begin position="76"/>
        <end position="89"/>
    </location>
</feature>
<dbReference type="InterPro" id="IPR001138">
    <property type="entry name" value="Zn2Cys6_DnaBD"/>
</dbReference>
<dbReference type="SMART" id="SM00066">
    <property type="entry name" value="GAL4"/>
    <property type="match status" value="1"/>
</dbReference>
<protein>
    <submittedName>
        <fullName evidence="3">6743_t:CDS:1</fullName>
    </submittedName>
</protein>
<dbReference type="SUPFAM" id="SSF57701">
    <property type="entry name" value="Zn2/Cys6 DNA-binding domain"/>
    <property type="match status" value="1"/>
</dbReference>
<organism evidence="3 4">
    <name type="scientific">Cetraspora pellucida</name>
    <dbReference type="NCBI Taxonomy" id="1433469"/>
    <lineage>
        <taxon>Eukaryota</taxon>
        <taxon>Fungi</taxon>
        <taxon>Fungi incertae sedis</taxon>
        <taxon>Mucoromycota</taxon>
        <taxon>Glomeromycotina</taxon>
        <taxon>Glomeromycetes</taxon>
        <taxon>Diversisporales</taxon>
        <taxon>Gigasporaceae</taxon>
        <taxon>Cetraspora</taxon>
    </lineage>
</organism>
<keyword evidence="4" id="KW-1185">Reference proteome</keyword>
<name>A0A9N9F0T1_9GLOM</name>
<dbReference type="PROSITE" id="PS00463">
    <property type="entry name" value="ZN2_CY6_FUNGAL_1"/>
    <property type="match status" value="1"/>
</dbReference>
<sequence>MQPKKNNFRCNATQACDPCKLSKYKCDRLDQSTKCSRCTKKNSECTYLFQQEKRGPKPRKRSPRPPKRGPKPRKPTPNTTSSLSNNTHSHNNDSKLSELIRDLFWEARCDLCEI</sequence>
<dbReference type="AlphaFoldDB" id="A0A9N9F0T1"/>
<gene>
    <name evidence="3" type="ORF">CPELLU_LOCUS2473</name>
</gene>
<evidence type="ECO:0000256" key="1">
    <source>
        <dbReference type="SAM" id="MobiDB-lite"/>
    </source>
</evidence>
<dbReference type="GO" id="GO:0008270">
    <property type="term" value="F:zinc ion binding"/>
    <property type="evidence" value="ECO:0007669"/>
    <property type="project" value="InterPro"/>
</dbReference>
<accession>A0A9N9F0T1</accession>
<feature type="domain" description="Zn(2)-C6 fungal-type" evidence="2">
    <location>
        <begin position="15"/>
        <end position="47"/>
    </location>
</feature>